<dbReference type="InterPro" id="IPR044862">
    <property type="entry name" value="Pro_4_hyd_alph_FE2OG_OXY"/>
</dbReference>
<sequence length="235" mass="26277">MSAATESTRPTNPDFIEVYPDALSPELCDQIMAAFEASPHQRPGATGGGVNKEMKDSVDIHITGRPEWQALEAQLVQAASRCLVQYVRTYPHTLIAPLVFQHQAPDGTVTRIDEDRIAQMSDQEIIDLAGAALRPGGINIQRYTADSGGYPYWHCETMPKDSSHESLHRHCLWTAYLNDEFEEGATEFLYQDRKVEPKKGALVIAPGAFTHTHRGNRPVGGDKYIATSWFLFHRR</sequence>
<dbReference type="EMBL" id="FYEZ01000001">
    <property type="protein sequence ID" value="SNC61513.1"/>
    <property type="molecule type" value="Genomic_DNA"/>
</dbReference>
<dbReference type="Gene3D" id="2.60.120.620">
    <property type="entry name" value="q2cbj1_9rhob like domain"/>
    <property type="match status" value="1"/>
</dbReference>
<feature type="domain" description="Prolyl 4-hydroxylase alpha subunit Fe(2+) 2OG dioxygenase" evidence="1">
    <location>
        <begin position="139"/>
        <end position="230"/>
    </location>
</feature>
<name>A0A212T627_9MICO</name>
<protein>
    <submittedName>
        <fullName evidence="2">2OG-Fe(II) oxygenase superfamily protein</fullName>
    </submittedName>
</protein>
<dbReference type="RefSeq" id="WP_234994238.1">
    <property type="nucleotide sequence ID" value="NZ_FYEZ01000001.1"/>
</dbReference>
<organism evidence="2 3">
    <name type="scientific">Kytococcus aerolatus</name>
    <dbReference type="NCBI Taxonomy" id="592308"/>
    <lineage>
        <taxon>Bacteria</taxon>
        <taxon>Bacillati</taxon>
        <taxon>Actinomycetota</taxon>
        <taxon>Actinomycetes</taxon>
        <taxon>Micrococcales</taxon>
        <taxon>Kytococcaceae</taxon>
        <taxon>Kytococcus</taxon>
    </lineage>
</organism>
<reference evidence="2 3" key="1">
    <citation type="submission" date="2017-06" db="EMBL/GenBank/DDBJ databases">
        <authorList>
            <person name="Kim H.J."/>
            <person name="Triplett B.A."/>
        </authorList>
    </citation>
    <scope>NUCLEOTIDE SEQUENCE [LARGE SCALE GENOMIC DNA]</scope>
    <source>
        <strain evidence="2 3">DSM 22179</strain>
    </source>
</reference>
<accession>A0A212T627</accession>
<proteinExistence type="predicted"/>
<evidence type="ECO:0000259" key="1">
    <source>
        <dbReference type="Pfam" id="PF13640"/>
    </source>
</evidence>
<evidence type="ECO:0000313" key="3">
    <source>
        <dbReference type="Proteomes" id="UP000198122"/>
    </source>
</evidence>
<dbReference type="AlphaFoldDB" id="A0A212T627"/>
<gene>
    <name evidence="2" type="ORF">SAMN05445756_0497</name>
</gene>
<keyword evidence="3" id="KW-1185">Reference proteome</keyword>
<evidence type="ECO:0000313" key="2">
    <source>
        <dbReference type="EMBL" id="SNC61513.1"/>
    </source>
</evidence>
<dbReference type="Pfam" id="PF13640">
    <property type="entry name" value="2OG-FeII_Oxy_3"/>
    <property type="match status" value="1"/>
</dbReference>
<dbReference type="Proteomes" id="UP000198122">
    <property type="component" value="Unassembled WGS sequence"/>
</dbReference>